<protein>
    <recommendedName>
        <fullName evidence="2">Phospholipid/glycerol acyltransferase domain-containing protein</fullName>
    </recommendedName>
</protein>
<name>A0A1Y2CPU5_9FUNG</name>
<feature type="domain" description="Phospholipid/glycerol acyltransferase" evidence="2">
    <location>
        <begin position="57"/>
        <end position="181"/>
    </location>
</feature>
<reference evidence="3 4" key="1">
    <citation type="submission" date="2016-07" db="EMBL/GenBank/DDBJ databases">
        <title>Pervasive Adenine N6-methylation of Active Genes in Fungi.</title>
        <authorList>
            <consortium name="DOE Joint Genome Institute"/>
            <person name="Mondo S.J."/>
            <person name="Dannebaum R.O."/>
            <person name="Kuo R.C."/>
            <person name="Labutti K."/>
            <person name="Haridas S."/>
            <person name="Kuo A."/>
            <person name="Salamov A."/>
            <person name="Ahrendt S.R."/>
            <person name="Lipzen A."/>
            <person name="Sullivan W."/>
            <person name="Andreopoulos W.B."/>
            <person name="Clum A."/>
            <person name="Lindquist E."/>
            <person name="Daum C."/>
            <person name="Ramamoorthy G.K."/>
            <person name="Gryganskyi A."/>
            <person name="Culley D."/>
            <person name="Magnuson J.K."/>
            <person name="James T.Y."/>
            <person name="O'Malley M.A."/>
            <person name="Stajich J.E."/>
            <person name="Spatafora J.W."/>
            <person name="Visel A."/>
            <person name="Grigoriev I.V."/>
        </authorList>
    </citation>
    <scope>NUCLEOTIDE SEQUENCE [LARGE SCALE GENOMIC DNA]</scope>
    <source>
        <strain evidence="3 4">JEL800</strain>
    </source>
</reference>
<dbReference type="GO" id="GO:0005783">
    <property type="term" value="C:endoplasmic reticulum"/>
    <property type="evidence" value="ECO:0007669"/>
    <property type="project" value="TreeGrafter"/>
</dbReference>
<sequence length="344" mass="39512">MLPLRLFTVFHWFYRSHIRQVQAAYISFLLVLTSLMLPGSKFMLSGDVDGMRSNVKQVVIANHQIYPDWFYLFIFARFKKCHADVKVILIQILSRLPIFGQGMWFFEFIFMAQRFEKDKGNMAHYLTVAKRDTLNPLWLLLFPEGTLNTPGNIEKSKAFAKKMNINSHPNHCILPKSTGLFFSLNTLAPEVTDLFDLTVGYSGLDGTQIPYDAYLIDKVFFAKEYPREIHIHIEKYNAKRIPGVEVVDGGDVNTEKEEVKKAKFEEWLRGVWAEKDERLAKFYQKGLMSGRGGDDVKRIEIPLVPSAQDWITVSLFFGLGYLLTRVYISGIYVAISALSALIWG</sequence>
<evidence type="ECO:0000313" key="4">
    <source>
        <dbReference type="Proteomes" id="UP000193642"/>
    </source>
</evidence>
<dbReference type="Pfam" id="PF01553">
    <property type="entry name" value="Acyltransferase"/>
    <property type="match status" value="1"/>
</dbReference>
<dbReference type="SUPFAM" id="SSF69593">
    <property type="entry name" value="Glycerol-3-phosphate (1)-acyltransferase"/>
    <property type="match status" value="1"/>
</dbReference>
<dbReference type="GO" id="GO:0016746">
    <property type="term" value="F:acyltransferase activity"/>
    <property type="evidence" value="ECO:0007669"/>
    <property type="project" value="InterPro"/>
</dbReference>
<keyword evidence="1" id="KW-0472">Membrane</keyword>
<organism evidence="3 4">
    <name type="scientific">Rhizoclosmatium globosum</name>
    <dbReference type="NCBI Taxonomy" id="329046"/>
    <lineage>
        <taxon>Eukaryota</taxon>
        <taxon>Fungi</taxon>
        <taxon>Fungi incertae sedis</taxon>
        <taxon>Chytridiomycota</taxon>
        <taxon>Chytridiomycota incertae sedis</taxon>
        <taxon>Chytridiomycetes</taxon>
        <taxon>Chytridiales</taxon>
        <taxon>Chytriomycetaceae</taxon>
        <taxon>Rhizoclosmatium</taxon>
    </lineage>
</organism>
<accession>A0A1Y2CPU5</accession>
<dbReference type="Proteomes" id="UP000193642">
    <property type="component" value="Unassembled WGS sequence"/>
</dbReference>
<dbReference type="SMART" id="SM00563">
    <property type="entry name" value="PlsC"/>
    <property type="match status" value="1"/>
</dbReference>
<dbReference type="PANTHER" id="PTHR10983:SF16">
    <property type="entry name" value="LYSOCARDIOLIPIN ACYLTRANSFERASE 1"/>
    <property type="match status" value="1"/>
</dbReference>
<comment type="caution">
    <text evidence="3">The sequence shown here is derived from an EMBL/GenBank/DDBJ whole genome shotgun (WGS) entry which is preliminary data.</text>
</comment>
<gene>
    <name evidence="3" type="ORF">BCR33DRAFT_657385</name>
</gene>
<dbReference type="STRING" id="329046.A0A1Y2CPU5"/>
<dbReference type="EMBL" id="MCGO01000010">
    <property type="protein sequence ID" value="ORY49051.1"/>
    <property type="molecule type" value="Genomic_DNA"/>
</dbReference>
<feature type="transmembrane region" description="Helical" evidence="1">
    <location>
        <begin position="322"/>
        <end position="343"/>
    </location>
</feature>
<dbReference type="AlphaFoldDB" id="A0A1Y2CPU5"/>
<dbReference type="CDD" id="cd07990">
    <property type="entry name" value="LPLAT_LCLAT1-like"/>
    <property type="match status" value="1"/>
</dbReference>
<dbReference type="GO" id="GO:0036149">
    <property type="term" value="P:phosphatidylinositol acyl-chain remodeling"/>
    <property type="evidence" value="ECO:0007669"/>
    <property type="project" value="TreeGrafter"/>
</dbReference>
<proteinExistence type="predicted"/>
<evidence type="ECO:0000313" key="3">
    <source>
        <dbReference type="EMBL" id="ORY49051.1"/>
    </source>
</evidence>
<evidence type="ECO:0000256" key="1">
    <source>
        <dbReference type="SAM" id="Phobius"/>
    </source>
</evidence>
<dbReference type="PANTHER" id="PTHR10983">
    <property type="entry name" value="1-ACYLGLYCEROL-3-PHOSPHATE ACYLTRANSFERASE-RELATED"/>
    <property type="match status" value="1"/>
</dbReference>
<dbReference type="InterPro" id="IPR002123">
    <property type="entry name" value="Plipid/glycerol_acylTrfase"/>
</dbReference>
<keyword evidence="4" id="KW-1185">Reference proteome</keyword>
<keyword evidence="1" id="KW-1133">Transmembrane helix</keyword>
<keyword evidence="1" id="KW-0812">Transmembrane</keyword>
<evidence type="ECO:0000259" key="2">
    <source>
        <dbReference type="SMART" id="SM00563"/>
    </source>
</evidence>
<dbReference type="OrthoDB" id="189226at2759"/>